<evidence type="ECO:0000313" key="4">
    <source>
        <dbReference type="EMBL" id="MBC8541295.1"/>
    </source>
</evidence>
<evidence type="ECO:0000313" key="5">
    <source>
        <dbReference type="Proteomes" id="UP000611762"/>
    </source>
</evidence>
<dbReference type="AlphaFoldDB" id="A0A926HZL3"/>
<organism evidence="4 5">
    <name type="scientific">Congzhengia minquanensis</name>
    <dbReference type="NCBI Taxonomy" id="2763657"/>
    <lineage>
        <taxon>Bacteria</taxon>
        <taxon>Bacillati</taxon>
        <taxon>Bacillota</taxon>
        <taxon>Clostridia</taxon>
        <taxon>Eubacteriales</taxon>
        <taxon>Oscillospiraceae</taxon>
        <taxon>Congzhengia</taxon>
    </lineage>
</organism>
<evidence type="ECO:0000256" key="1">
    <source>
        <dbReference type="SAM" id="Coils"/>
    </source>
</evidence>
<dbReference type="Pfam" id="PF26012">
    <property type="entry name" value="HH_RND_rel"/>
    <property type="match status" value="1"/>
</dbReference>
<dbReference type="InterPro" id="IPR058728">
    <property type="entry name" value="HH_RND-rel"/>
</dbReference>
<protein>
    <recommendedName>
        <fullName evidence="6">HlyD family secretion protein</fullName>
    </recommendedName>
</protein>
<reference evidence="4" key="1">
    <citation type="submission" date="2020-08" db="EMBL/GenBank/DDBJ databases">
        <title>Genome public.</title>
        <authorList>
            <person name="Liu C."/>
            <person name="Sun Q."/>
        </authorList>
    </citation>
    <scope>NUCLEOTIDE SEQUENCE</scope>
    <source>
        <strain evidence="4">H8</strain>
    </source>
</reference>
<feature type="coiled-coil region" evidence="1">
    <location>
        <begin position="167"/>
        <end position="194"/>
    </location>
</feature>
<comment type="caution">
    <text evidence="4">The sequence shown here is derived from an EMBL/GenBank/DDBJ whole genome shotgun (WGS) entry which is preliminary data.</text>
</comment>
<keyword evidence="1" id="KW-0175">Coiled coil</keyword>
<dbReference type="EMBL" id="JACRSU010000003">
    <property type="protein sequence ID" value="MBC8541295.1"/>
    <property type="molecule type" value="Genomic_DNA"/>
</dbReference>
<accession>A0A926HZL3</accession>
<sequence>MKNKWIIPVVLFAVLVVCYVVRGFFQTRITVEMLQTDKIEESSSGLGVLVKSESVNSVSIGGAAEVSVRNGQRVSNGQLIATVYGGTTDESVKTQLADVNKKINAMKDSNAGDSVFINDATKIESEIADTVDQVIVKVTEHDLESISEYKYRISTLADQKAVAKGEKKGFSNDLVQLQAEKSVLESQLGKIENVVVASSPGIFIEGSDGFEETLTPDAISTLTPNTVKEVINRDKNGEITRQDGSNYTYKIVNNYSYYVAVNVADSLAGDIQVGDSVKVRFSDFSASDCPATVRHVSDKNEKNERTVVAECSTYVDGLLAKRVVNVDFVKKSVTGYKVKVEYLHTVDNAVGLFIKRGAVMKFIPVNIVYSTEEEAVVSAASSEKPIKSYDEVVTSAPEYYDGRVIVSQ</sequence>
<feature type="domain" description="RND related barrel-sandwich hybrid" evidence="3">
    <location>
        <begin position="59"/>
        <end position="237"/>
    </location>
</feature>
<evidence type="ECO:0008006" key="6">
    <source>
        <dbReference type="Google" id="ProtNLM"/>
    </source>
</evidence>
<feature type="domain" description="RND related alpha-helical hairpin" evidence="2">
    <location>
        <begin position="89"/>
        <end position="188"/>
    </location>
</feature>
<keyword evidence="5" id="KW-1185">Reference proteome</keyword>
<dbReference type="Pfam" id="PF26018">
    <property type="entry name" value="BSH_RND_rel"/>
    <property type="match status" value="1"/>
</dbReference>
<dbReference type="Gene3D" id="2.40.30.170">
    <property type="match status" value="1"/>
</dbReference>
<gene>
    <name evidence="4" type="ORF">H8698_09940</name>
</gene>
<evidence type="ECO:0000259" key="3">
    <source>
        <dbReference type="Pfam" id="PF26018"/>
    </source>
</evidence>
<name>A0A926HZL3_9FIRM</name>
<proteinExistence type="predicted"/>
<dbReference type="Proteomes" id="UP000611762">
    <property type="component" value="Unassembled WGS sequence"/>
</dbReference>
<evidence type="ECO:0000259" key="2">
    <source>
        <dbReference type="Pfam" id="PF26012"/>
    </source>
</evidence>
<dbReference type="InterPro" id="IPR058709">
    <property type="entry name" value="BSH_RND-rel"/>
</dbReference>